<reference evidence="1 2" key="1">
    <citation type="submission" date="2018-07" db="EMBL/GenBank/DDBJ databases">
        <title>Arthrobacter sp. nov., isolated from raw cow's milk with high bacterial count.</title>
        <authorList>
            <person name="Hahne J."/>
            <person name="Isele D."/>
            <person name="Lipski A."/>
        </authorList>
    </citation>
    <scope>NUCLEOTIDE SEQUENCE [LARGE SCALE GENOMIC DNA]</scope>
    <source>
        <strain evidence="1 2">JZ R-183</strain>
    </source>
</reference>
<dbReference type="Proteomes" id="UP000273119">
    <property type="component" value="Unassembled WGS sequence"/>
</dbReference>
<keyword evidence="2" id="KW-1185">Reference proteome</keyword>
<comment type="caution">
    <text evidence="1">The sequence shown here is derived from an EMBL/GenBank/DDBJ whole genome shotgun (WGS) entry which is preliminary data.</text>
</comment>
<dbReference type="AlphaFoldDB" id="A0A496PMK6"/>
<proteinExistence type="predicted"/>
<dbReference type="EMBL" id="QQXL01000001">
    <property type="protein sequence ID" value="RKW71765.1"/>
    <property type="molecule type" value="Genomic_DNA"/>
</dbReference>
<dbReference type="RefSeq" id="WP_121484028.1">
    <property type="nucleotide sequence ID" value="NZ_QQXL01000001.1"/>
</dbReference>
<evidence type="ECO:0000313" key="2">
    <source>
        <dbReference type="Proteomes" id="UP000273119"/>
    </source>
</evidence>
<organism evidence="1 2">
    <name type="scientific">Galactobacter caseinivorans</name>
    <dbReference type="NCBI Taxonomy" id="2676123"/>
    <lineage>
        <taxon>Bacteria</taxon>
        <taxon>Bacillati</taxon>
        <taxon>Actinomycetota</taxon>
        <taxon>Actinomycetes</taxon>
        <taxon>Micrococcales</taxon>
        <taxon>Micrococcaceae</taxon>
        <taxon>Galactobacter</taxon>
    </lineage>
</organism>
<evidence type="ECO:0000313" key="1">
    <source>
        <dbReference type="EMBL" id="RKW71765.1"/>
    </source>
</evidence>
<name>A0A496PMK6_9MICC</name>
<sequence length="60" mass="6607">MTTASSREALRSASKELTLMSLQIQDSNRYTQDYWRGVAQGLTTAAQHLGGVSDSEEDDE</sequence>
<protein>
    <submittedName>
        <fullName evidence="1">Uncharacterized protein</fullName>
    </submittedName>
</protein>
<accession>A0A496PMK6</accession>
<gene>
    <name evidence="1" type="ORF">DWQ67_02755</name>
</gene>